<evidence type="ECO:0008006" key="6">
    <source>
        <dbReference type="Google" id="ProtNLM"/>
    </source>
</evidence>
<organism evidence="4 5">
    <name type="scientific">Hymenobacter mucosus</name>
    <dbReference type="NCBI Taxonomy" id="1411120"/>
    <lineage>
        <taxon>Bacteria</taxon>
        <taxon>Pseudomonadati</taxon>
        <taxon>Bacteroidota</taxon>
        <taxon>Cytophagia</taxon>
        <taxon>Cytophagales</taxon>
        <taxon>Hymenobacteraceae</taxon>
        <taxon>Hymenobacter</taxon>
    </lineage>
</organism>
<dbReference type="AlphaFoldDB" id="A0A238WV60"/>
<protein>
    <recommendedName>
        <fullName evidence="6">Small integral membrane protein</fullName>
    </recommendedName>
</protein>
<evidence type="ECO:0000256" key="3">
    <source>
        <dbReference type="SAM" id="SignalP"/>
    </source>
</evidence>
<sequence length="178" mass="19062">MMFRKYYLALCVVALASCRSERVAFQFSQPRTATAATTVTEPTPVTSPVKPLQVEEAPATSPVASSARAGARPAARHLAAFHPRKHNTTAAHRSVRPTVVTPPPRQFSRPRKALLENEGAFVLGALLVVAGITAGVVLGGWLGFGVGALVVLFGYYFLGVGIGGKHAWLEVFQEFFNM</sequence>
<evidence type="ECO:0000313" key="5">
    <source>
        <dbReference type="Proteomes" id="UP000198310"/>
    </source>
</evidence>
<gene>
    <name evidence="4" type="ORF">SAMN06269173_103139</name>
</gene>
<reference evidence="5" key="1">
    <citation type="submission" date="2017-06" db="EMBL/GenBank/DDBJ databases">
        <authorList>
            <person name="Varghese N."/>
            <person name="Submissions S."/>
        </authorList>
    </citation>
    <scope>NUCLEOTIDE SEQUENCE [LARGE SCALE GENOMIC DNA]</scope>
    <source>
        <strain evidence="5">DSM 28041</strain>
    </source>
</reference>
<accession>A0A238WV60</accession>
<evidence type="ECO:0000313" key="4">
    <source>
        <dbReference type="EMBL" id="SNR50422.1"/>
    </source>
</evidence>
<evidence type="ECO:0000256" key="2">
    <source>
        <dbReference type="SAM" id="Phobius"/>
    </source>
</evidence>
<evidence type="ECO:0000256" key="1">
    <source>
        <dbReference type="SAM" id="MobiDB-lite"/>
    </source>
</evidence>
<keyword evidence="3" id="KW-0732">Signal</keyword>
<feature type="region of interest" description="Disordered" evidence="1">
    <location>
        <begin position="31"/>
        <end position="56"/>
    </location>
</feature>
<feature type="compositionally biased region" description="Low complexity" evidence="1">
    <location>
        <begin position="32"/>
        <end position="49"/>
    </location>
</feature>
<proteinExistence type="predicted"/>
<keyword evidence="2" id="KW-1133">Transmembrane helix</keyword>
<feature type="transmembrane region" description="Helical" evidence="2">
    <location>
        <begin position="149"/>
        <end position="168"/>
    </location>
</feature>
<keyword evidence="2" id="KW-0812">Transmembrane</keyword>
<feature type="chain" id="PRO_5013325825" description="Small integral membrane protein" evidence="3">
    <location>
        <begin position="25"/>
        <end position="178"/>
    </location>
</feature>
<name>A0A238WV60_9BACT</name>
<dbReference type="Proteomes" id="UP000198310">
    <property type="component" value="Unassembled WGS sequence"/>
</dbReference>
<feature type="transmembrane region" description="Helical" evidence="2">
    <location>
        <begin position="120"/>
        <end position="142"/>
    </location>
</feature>
<feature type="signal peptide" evidence="3">
    <location>
        <begin position="1"/>
        <end position="24"/>
    </location>
</feature>
<dbReference type="EMBL" id="FZNS01000003">
    <property type="protein sequence ID" value="SNR50422.1"/>
    <property type="molecule type" value="Genomic_DNA"/>
</dbReference>
<dbReference type="PROSITE" id="PS51257">
    <property type="entry name" value="PROKAR_LIPOPROTEIN"/>
    <property type="match status" value="1"/>
</dbReference>
<keyword evidence="2" id="KW-0472">Membrane</keyword>
<keyword evidence="5" id="KW-1185">Reference proteome</keyword>